<evidence type="ECO:0000313" key="3">
    <source>
        <dbReference type="Proteomes" id="UP000054549"/>
    </source>
</evidence>
<feature type="region of interest" description="Disordered" evidence="1">
    <location>
        <begin position="1"/>
        <end position="40"/>
    </location>
</feature>
<accession>A0A0C2VYL4</accession>
<proteinExistence type="predicted"/>
<evidence type="ECO:0000313" key="2">
    <source>
        <dbReference type="EMBL" id="KIL53937.1"/>
    </source>
</evidence>
<sequence>MSRSSYNVTLSPVTSQPNAASDSQERQMRPATPTPDAASFKGTREIWNPVWNFLSSHQTPSFQPIFEAVWHILANQRDLVTIATLCPLRAAKNAPFSFGYGVAHGCYQRGSDQRKHLDPHMDSCLLQCCRYPLITRRAQ</sequence>
<evidence type="ECO:0000256" key="1">
    <source>
        <dbReference type="SAM" id="MobiDB-lite"/>
    </source>
</evidence>
<dbReference type="Proteomes" id="UP000054549">
    <property type="component" value="Unassembled WGS sequence"/>
</dbReference>
<dbReference type="EMBL" id="KN819107">
    <property type="protein sequence ID" value="KIL53937.1"/>
    <property type="molecule type" value="Genomic_DNA"/>
</dbReference>
<keyword evidence="3" id="KW-1185">Reference proteome</keyword>
<organism evidence="2 3">
    <name type="scientific">Amanita muscaria (strain Koide BX008)</name>
    <dbReference type="NCBI Taxonomy" id="946122"/>
    <lineage>
        <taxon>Eukaryota</taxon>
        <taxon>Fungi</taxon>
        <taxon>Dikarya</taxon>
        <taxon>Basidiomycota</taxon>
        <taxon>Agaricomycotina</taxon>
        <taxon>Agaricomycetes</taxon>
        <taxon>Agaricomycetidae</taxon>
        <taxon>Agaricales</taxon>
        <taxon>Pluteineae</taxon>
        <taxon>Amanitaceae</taxon>
        <taxon>Amanita</taxon>
    </lineage>
</organism>
<dbReference type="HOGENOM" id="CLU_1844597_0_0_1"/>
<gene>
    <name evidence="2" type="ORF">M378DRAFT_969775</name>
</gene>
<dbReference type="InParanoid" id="A0A0C2VYL4"/>
<feature type="compositionally biased region" description="Polar residues" evidence="1">
    <location>
        <begin position="1"/>
        <end position="22"/>
    </location>
</feature>
<protein>
    <submittedName>
        <fullName evidence="2">Uncharacterized protein</fullName>
    </submittedName>
</protein>
<dbReference type="AlphaFoldDB" id="A0A0C2VYL4"/>
<name>A0A0C2VYL4_AMAMK</name>
<reference evidence="2 3" key="1">
    <citation type="submission" date="2014-04" db="EMBL/GenBank/DDBJ databases">
        <title>Evolutionary Origins and Diversification of the Mycorrhizal Mutualists.</title>
        <authorList>
            <consortium name="DOE Joint Genome Institute"/>
            <consortium name="Mycorrhizal Genomics Consortium"/>
            <person name="Kohler A."/>
            <person name="Kuo A."/>
            <person name="Nagy L.G."/>
            <person name="Floudas D."/>
            <person name="Copeland A."/>
            <person name="Barry K.W."/>
            <person name="Cichocki N."/>
            <person name="Veneault-Fourrey C."/>
            <person name="LaButti K."/>
            <person name="Lindquist E.A."/>
            <person name="Lipzen A."/>
            <person name="Lundell T."/>
            <person name="Morin E."/>
            <person name="Murat C."/>
            <person name="Riley R."/>
            <person name="Ohm R."/>
            <person name="Sun H."/>
            <person name="Tunlid A."/>
            <person name="Henrissat B."/>
            <person name="Grigoriev I.V."/>
            <person name="Hibbett D.S."/>
            <person name="Martin F."/>
        </authorList>
    </citation>
    <scope>NUCLEOTIDE SEQUENCE [LARGE SCALE GENOMIC DNA]</scope>
    <source>
        <strain evidence="2 3">Koide BX008</strain>
    </source>
</reference>